<keyword evidence="1" id="KW-0732">Signal</keyword>
<dbReference type="Proteomes" id="UP001500604">
    <property type="component" value="Unassembled WGS sequence"/>
</dbReference>
<reference evidence="3" key="1">
    <citation type="journal article" date="2019" name="Int. J. Syst. Evol. Microbiol.">
        <title>The Global Catalogue of Microorganisms (GCM) 10K type strain sequencing project: providing services to taxonomists for standard genome sequencing and annotation.</title>
        <authorList>
            <consortium name="The Broad Institute Genomics Platform"/>
            <consortium name="The Broad Institute Genome Sequencing Center for Infectious Disease"/>
            <person name="Wu L."/>
            <person name="Ma J."/>
        </authorList>
    </citation>
    <scope>NUCLEOTIDE SEQUENCE [LARGE SCALE GENOMIC DNA]</scope>
    <source>
        <strain evidence="3">JCM 17805</strain>
    </source>
</reference>
<protein>
    <submittedName>
        <fullName evidence="2">Conjugal transfer protein TraH</fullName>
    </submittedName>
</protein>
<dbReference type="RefSeq" id="WP_345195041.1">
    <property type="nucleotide sequence ID" value="NZ_BAABFL010000128.1"/>
</dbReference>
<feature type="chain" id="PRO_5045199833" evidence="1">
    <location>
        <begin position="23"/>
        <end position="472"/>
    </location>
</feature>
<evidence type="ECO:0000313" key="3">
    <source>
        <dbReference type="Proteomes" id="UP001500604"/>
    </source>
</evidence>
<evidence type="ECO:0000313" key="2">
    <source>
        <dbReference type="EMBL" id="GAA4649254.1"/>
    </source>
</evidence>
<proteinExistence type="predicted"/>
<keyword evidence="3" id="KW-1185">Reference proteome</keyword>
<comment type="caution">
    <text evidence="2">The sequence shown here is derived from an EMBL/GenBank/DDBJ whole genome shotgun (WGS) entry which is preliminary data.</text>
</comment>
<feature type="signal peptide" evidence="1">
    <location>
        <begin position="1"/>
        <end position="22"/>
    </location>
</feature>
<dbReference type="InterPro" id="IPR010927">
    <property type="entry name" value="T4SS_TraH"/>
</dbReference>
<sequence>MKKCLAVAISITLALSPSYLHAGLESSLKDMFGSMTNTTNPSAYQGQTRGVLSGGAFHARNKIMDSNLLAMSPPGFSAGCGGIDMYGGAFSFINKDQMIQMMRSIASNALAYGFNVAFSTICKPCQQTVEELRNIASEVNSLNINSCELASGGIPATWDRISTATTNISSSLDNMVSGYGDMFESSGQTENKEPVEIQKANNPTEYAKTVTGNVVWRIINEQQLNKWFVSNQNSDMLEAVMSLTGTIVKEDLQDNGDGKGKSNPIRPYFGTISAENLLAGGELKIYDCQKQDANGCLNPKVKTVDVKGMRTFVAEMLVDGPNSILEHFRTNKPVTNEHTKAFMVNAPAQVGAMLRNLSTIDVDVANDFGSFASPIIALSLVDGYVRQVANTTLQVLSYSSDPDADKAYKQVSERIEAIHSELASLYDHYGRLSDVRDEYGKHMTYLKMKGYLYSGSSNTAQPNSKPATTGNI</sequence>
<name>A0ABP8UZT1_9GAMM</name>
<evidence type="ECO:0000256" key="1">
    <source>
        <dbReference type="SAM" id="SignalP"/>
    </source>
</evidence>
<gene>
    <name evidence="2" type="ORF">GCM10023116_15280</name>
</gene>
<dbReference type="Pfam" id="PF06122">
    <property type="entry name" value="TraH"/>
    <property type="match status" value="1"/>
</dbReference>
<organism evidence="2 3">
    <name type="scientific">Kistimonas scapharcae</name>
    <dbReference type="NCBI Taxonomy" id="1036133"/>
    <lineage>
        <taxon>Bacteria</taxon>
        <taxon>Pseudomonadati</taxon>
        <taxon>Pseudomonadota</taxon>
        <taxon>Gammaproteobacteria</taxon>
        <taxon>Oceanospirillales</taxon>
        <taxon>Endozoicomonadaceae</taxon>
        <taxon>Kistimonas</taxon>
    </lineage>
</organism>
<accession>A0ABP8UZT1</accession>
<dbReference type="EMBL" id="BAABFL010000128">
    <property type="protein sequence ID" value="GAA4649254.1"/>
    <property type="molecule type" value="Genomic_DNA"/>
</dbReference>